<dbReference type="RefSeq" id="XP_033524780.1">
    <property type="nucleotide sequence ID" value="XM_033669565.1"/>
</dbReference>
<feature type="region of interest" description="Disordered" evidence="1">
    <location>
        <begin position="351"/>
        <end position="384"/>
    </location>
</feature>
<dbReference type="GeneID" id="54409997"/>
<accession>A0A6A6AGM8</accession>
<reference evidence="2" key="1">
    <citation type="journal article" date="2020" name="Stud. Mycol.">
        <title>101 Dothideomycetes genomes: a test case for predicting lifestyles and emergence of pathogens.</title>
        <authorList>
            <person name="Haridas S."/>
            <person name="Albert R."/>
            <person name="Binder M."/>
            <person name="Bloem J."/>
            <person name="Labutti K."/>
            <person name="Salamov A."/>
            <person name="Andreopoulos B."/>
            <person name="Baker S."/>
            <person name="Barry K."/>
            <person name="Bills G."/>
            <person name="Bluhm B."/>
            <person name="Cannon C."/>
            <person name="Castanera R."/>
            <person name="Culley D."/>
            <person name="Daum C."/>
            <person name="Ezra D."/>
            <person name="Gonzalez J."/>
            <person name="Henrissat B."/>
            <person name="Kuo A."/>
            <person name="Liang C."/>
            <person name="Lipzen A."/>
            <person name="Lutzoni F."/>
            <person name="Magnuson J."/>
            <person name="Mondo S."/>
            <person name="Nolan M."/>
            <person name="Ohm R."/>
            <person name="Pangilinan J."/>
            <person name="Park H.-J."/>
            <person name="Ramirez L."/>
            <person name="Alfaro M."/>
            <person name="Sun H."/>
            <person name="Tritt A."/>
            <person name="Yoshinaga Y."/>
            <person name="Zwiers L.-H."/>
            <person name="Turgeon B."/>
            <person name="Goodwin S."/>
            <person name="Spatafora J."/>
            <person name="Crous P."/>
            <person name="Grigoriev I."/>
        </authorList>
    </citation>
    <scope>NUCLEOTIDE SEQUENCE</scope>
    <source>
        <strain evidence="2">CBS 119687</strain>
    </source>
</reference>
<protein>
    <submittedName>
        <fullName evidence="2">Uncharacterized protein</fullName>
    </submittedName>
</protein>
<evidence type="ECO:0000313" key="3">
    <source>
        <dbReference type="Proteomes" id="UP000799771"/>
    </source>
</evidence>
<name>A0A6A6AGM8_9PLEO</name>
<organism evidence="2 3">
    <name type="scientific">Dothidotthia symphoricarpi CBS 119687</name>
    <dbReference type="NCBI Taxonomy" id="1392245"/>
    <lineage>
        <taxon>Eukaryota</taxon>
        <taxon>Fungi</taxon>
        <taxon>Dikarya</taxon>
        <taxon>Ascomycota</taxon>
        <taxon>Pezizomycotina</taxon>
        <taxon>Dothideomycetes</taxon>
        <taxon>Pleosporomycetidae</taxon>
        <taxon>Pleosporales</taxon>
        <taxon>Dothidotthiaceae</taxon>
        <taxon>Dothidotthia</taxon>
    </lineage>
</organism>
<dbReference type="AlphaFoldDB" id="A0A6A6AGM8"/>
<dbReference type="OrthoDB" id="5378679at2759"/>
<sequence length="384" mass="41784">MRLKLLNGAPLCEHLDFSEGSLLSVDRCKAFHATARQAASNGEHAAEELKWRHLAAKNTRLHTGWSQPYLPGNSQADITLSFSIPNIGQSSILPEFNTSIPDDTTATFLEDETEVDGYLEHSLTFHSNLVSSQIAQDDNTISSSSFLTTSFGTTTSEPDSPSTLNEHAILLQVSPTMSVTALASLPSAQHIRSIYPQTPTPNLLCALMTTPERREVFVRKGAYNMNLWEITVADDTASNFKVSFWLRPPRESNNEQANAQSLLLQTLERARVGDILLLRNIALTSFRDAVYGQSLNPAITRARTNIDVLASSSGVAVAQLGGLPAAVVETFVRVKRWARAHVAADSAGVRKRKGSLAKRDGSAKRLGGTPLYDDSLPPDTMEGL</sequence>
<evidence type="ECO:0000313" key="2">
    <source>
        <dbReference type="EMBL" id="KAF2130393.1"/>
    </source>
</evidence>
<proteinExistence type="predicted"/>
<gene>
    <name evidence="2" type="ORF">P153DRAFT_375154</name>
</gene>
<evidence type="ECO:0000256" key="1">
    <source>
        <dbReference type="SAM" id="MobiDB-lite"/>
    </source>
</evidence>
<dbReference type="EMBL" id="ML977504">
    <property type="protein sequence ID" value="KAF2130393.1"/>
    <property type="molecule type" value="Genomic_DNA"/>
</dbReference>
<dbReference type="Proteomes" id="UP000799771">
    <property type="component" value="Unassembled WGS sequence"/>
</dbReference>
<keyword evidence="3" id="KW-1185">Reference proteome</keyword>